<dbReference type="CDD" id="cd01335">
    <property type="entry name" value="Radical_SAM"/>
    <property type="match status" value="1"/>
</dbReference>
<dbReference type="PROSITE" id="PS51918">
    <property type="entry name" value="RADICAL_SAM"/>
    <property type="match status" value="1"/>
</dbReference>
<comment type="cofactor">
    <cofactor evidence="1">
        <name>[4Fe-4S] cluster</name>
        <dbReference type="ChEBI" id="CHEBI:49883"/>
    </cofactor>
</comment>
<dbReference type="InterPro" id="IPR007197">
    <property type="entry name" value="rSAM"/>
</dbReference>
<dbReference type="PATRIC" id="fig|743722.3.peg.741"/>
<dbReference type="InterPro" id="IPR058240">
    <property type="entry name" value="rSAM_sf"/>
</dbReference>
<sequence length="434" mass="50317">MKYSQFNNLIFYKEGKYLLYNALTNNFMIIQELLRDLLLAAKAEYNIEGLADIHPTFYRKLIDDGFIVRAEVDEVAKVRKIREEVDLMNKDEFILTINPTMNCNFNCWYCYESHIKDSKMEDITIDHVKDFIRNVVSERPSLKYFSIAWFGGEPLLQYRRVVKPIQEFCKYFLSEHGIKFSASFTTNGFLINKEMIKLFRETNASSFQITLDGNRVLHNAVRFVNSKKGSYDEIIQNILALCRAGFFVALRINYTKTNLEGIEDIMEDIKGLEDIYRKNLEIAFRKVWQENDRHLGERVRQATNFFRTAGFKVISGGSPDNVRNSCYADKNNHATINYNGEVFKCTARNFSSEAKEGVLTSSGTIVWNEKYYDRLSVKFKNKPCLTCSILPICNGGCSQKALENIDKDYCVFNFNESAKQEVILHKLLDANVQL</sequence>
<name>F4C9X7_SPHS2</name>
<organism evidence="8">
    <name type="scientific">Sphingobacterium sp. (strain 21)</name>
    <dbReference type="NCBI Taxonomy" id="743722"/>
    <lineage>
        <taxon>Bacteria</taxon>
        <taxon>Pseudomonadati</taxon>
        <taxon>Bacteroidota</taxon>
        <taxon>Sphingobacteriia</taxon>
        <taxon>Sphingobacteriales</taxon>
        <taxon>Sphingobacteriaceae</taxon>
        <taxon>Sphingobacterium</taxon>
    </lineage>
</organism>
<dbReference type="GO" id="GO:0046872">
    <property type="term" value="F:metal ion binding"/>
    <property type="evidence" value="ECO:0007669"/>
    <property type="project" value="UniProtKB-KW"/>
</dbReference>
<dbReference type="STRING" id="743722.Sph21_0688"/>
<dbReference type="KEGG" id="shg:Sph21_0688"/>
<keyword evidence="4" id="KW-0408">Iron</keyword>
<dbReference type="Gene3D" id="3.20.20.70">
    <property type="entry name" value="Aldolase class I"/>
    <property type="match status" value="1"/>
</dbReference>
<reference evidence="8" key="1">
    <citation type="submission" date="2011-03" db="EMBL/GenBank/DDBJ databases">
        <title>Complete sequence of Sphingobacterium sp. 21.</title>
        <authorList>
            <consortium name="US DOE Joint Genome Institute"/>
            <person name="Lucas S."/>
            <person name="Copeland A."/>
            <person name="Lapidus A."/>
            <person name="Cheng J.-F."/>
            <person name="Goodwin L."/>
            <person name="Pitluck S."/>
            <person name="Davenport K."/>
            <person name="Detter J.C."/>
            <person name="Han C."/>
            <person name="Tapia R."/>
            <person name="Land M."/>
            <person name="Hauser L."/>
            <person name="Kyrpides N."/>
            <person name="Ivanova N."/>
            <person name="Ovchinnikova G."/>
            <person name="Pagani I."/>
            <person name="Siebers A.K."/>
            <person name="Allgaier M."/>
            <person name="Thelen M.P."/>
            <person name="Hugenholtz P."/>
            <person name="Woyke T."/>
        </authorList>
    </citation>
    <scope>NUCLEOTIDE SEQUENCE</scope>
    <source>
        <strain evidence="8">21</strain>
    </source>
</reference>
<dbReference type="eggNOG" id="COG0641">
    <property type="taxonomic scope" value="Bacteria"/>
</dbReference>
<dbReference type="SFLD" id="SFLDS00029">
    <property type="entry name" value="Radical_SAM"/>
    <property type="match status" value="1"/>
</dbReference>
<dbReference type="EMBL" id="CP002584">
    <property type="protein sequence ID" value="ADZ77267.1"/>
    <property type="molecule type" value="Genomic_DNA"/>
</dbReference>
<dbReference type="InterPro" id="IPR013785">
    <property type="entry name" value="Aldolase_TIM"/>
</dbReference>
<evidence type="ECO:0000256" key="6">
    <source>
        <dbReference type="ARBA" id="ARBA00023601"/>
    </source>
</evidence>
<dbReference type="InterPro" id="IPR023885">
    <property type="entry name" value="4Fe4S-binding_SPASM_dom"/>
</dbReference>
<dbReference type="OrthoDB" id="9808591at2"/>
<dbReference type="SUPFAM" id="SSF102114">
    <property type="entry name" value="Radical SAM enzymes"/>
    <property type="match status" value="1"/>
</dbReference>
<dbReference type="GO" id="GO:0016491">
    <property type="term" value="F:oxidoreductase activity"/>
    <property type="evidence" value="ECO:0007669"/>
    <property type="project" value="InterPro"/>
</dbReference>
<evidence type="ECO:0000256" key="1">
    <source>
        <dbReference type="ARBA" id="ARBA00001966"/>
    </source>
</evidence>
<gene>
    <name evidence="8" type="ordered locus">Sph21_0688</name>
</gene>
<keyword evidence="3" id="KW-0479">Metal-binding</keyword>
<evidence type="ECO:0000313" key="8">
    <source>
        <dbReference type="EMBL" id="ADZ77267.1"/>
    </source>
</evidence>
<accession>F4C9X7</accession>
<keyword evidence="2" id="KW-0949">S-adenosyl-L-methionine</keyword>
<dbReference type="PANTHER" id="PTHR43273:SF3">
    <property type="entry name" value="ANAEROBIC SULFATASE-MATURATING ENZYME HOMOLOG ASLB-RELATED"/>
    <property type="match status" value="1"/>
</dbReference>
<proteinExistence type="inferred from homology"/>
<evidence type="ECO:0000259" key="7">
    <source>
        <dbReference type="PROSITE" id="PS51918"/>
    </source>
</evidence>
<evidence type="ECO:0000256" key="5">
    <source>
        <dbReference type="ARBA" id="ARBA00023014"/>
    </source>
</evidence>
<dbReference type="Pfam" id="PF04055">
    <property type="entry name" value="Radical_SAM"/>
    <property type="match status" value="1"/>
</dbReference>
<dbReference type="PANTHER" id="PTHR43273">
    <property type="entry name" value="ANAEROBIC SULFATASE-MATURATING ENZYME HOMOLOG ASLB-RELATED"/>
    <property type="match status" value="1"/>
</dbReference>
<dbReference type="SFLD" id="SFLDG01067">
    <property type="entry name" value="SPASM/twitch_domain_containing"/>
    <property type="match status" value="1"/>
</dbReference>
<keyword evidence="5" id="KW-0411">Iron-sulfur</keyword>
<protein>
    <submittedName>
        <fullName evidence="8">Radical SAM domain protein</fullName>
    </submittedName>
</protein>
<evidence type="ECO:0000256" key="4">
    <source>
        <dbReference type="ARBA" id="ARBA00023004"/>
    </source>
</evidence>
<evidence type="ECO:0000256" key="3">
    <source>
        <dbReference type="ARBA" id="ARBA00022723"/>
    </source>
</evidence>
<dbReference type="NCBIfam" id="TIGR04085">
    <property type="entry name" value="rSAM_more_4Fe4S"/>
    <property type="match status" value="1"/>
</dbReference>
<dbReference type="UniPathway" id="UPA00782"/>
<dbReference type="GO" id="GO:0051536">
    <property type="term" value="F:iron-sulfur cluster binding"/>
    <property type="evidence" value="ECO:0007669"/>
    <property type="project" value="UniProtKB-KW"/>
</dbReference>
<evidence type="ECO:0000256" key="2">
    <source>
        <dbReference type="ARBA" id="ARBA00022691"/>
    </source>
</evidence>
<dbReference type="InterPro" id="IPR023867">
    <property type="entry name" value="Sulphatase_maturase_rSAM"/>
</dbReference>
<dbReference type="HOGENOM" id="CLU_009273_3_1_10"/>
<comment type="similarity">
    <text evidence="6">Belongs to the radical SAM superfamily. Anaerobic sulfatase-maturating enzyme family.</text>
</comment>
<feature type="domain" description="Radical SAM core" evidence="7">
    <location>
        <begin position="89"/>
        <end position="312"/>
    </location>
</feature>
<dbReference type="AlphaFoldDB" id="F4C9X7"/>